<dbReference type="InterPro" id="IPR025198">
    <property type="entry name" value="PPK_N_dom"/>
</dbReference>
<dbReference type="InterPro" id="IPR041108">
    <property type="entry name" value="PP_kinase_C_1"/>
</dbReference>
<feature type="binding site" evidence="6">
    <location>
        <position position="387"/>
    </location>
    <ligand>
        <name>Mg(2+)</name>
        <dbReference type="ChEBI" id="CHEBI:18420"/>
    </ligand>
</feature>
<feature type="active site" description="Phosphohistidine intermediate" evidence="6">
    <location>
        <position position="447"/>
    </location>
</feature>
<dbReference type="Pfam" id="PF17941">
    <property type="entry name" value="PP_kinase_C_1"/>
    <property type="match status" value="1"/>
</dbReference>
<dbReference type="SUPFAM" id="SSF56024">
    <property type="entry name" value="Phospholipase D/nuclease"/>
    <property type="match status" value="2"/>
</dbReference>
<comment type="cofactor">
    <cofactor evidence="6">
        <name>Mg(2+)</name>
        <dbReference type="ChEBI" id="CHEBI:18420"/>
    </cofactor>
</comment>
<dbReference type="Gene3D" id="1.20.58.310">
    <property type="entry name" value="Polyphosphate kinase N-terminal domain"/>
    <property type="match status" value="1"/>
</dbReference>
<dbReference type="NCBIfam" id="NF003921">
    <property type="entry name" value="PRK05443.2-2"/>
    <property type="match status" value="1"/>
</dbReference>
<proteinExistence type="inferred from homology"/>
<evidence type="ECO:0000256" key="6">
    <source>
        <dbReference type="HAMAP-Rule" id="MF_00347"/>
    </source>
</evidence>
<dbReference type="CDD" id="cd09168">
    <property type="entry name" value="PLDc_PaPPK1_C2_like"/>
    <property type="match status" value="1"/>
</dbReference>
<dbReference type="Gene3D" id="3.30.870.10">
    <property type="entry name" value="Endonuclease Chain A"/>
    <property type="match status" value="2"/>
</dbReference>
<dbReference type="RefSeq" id="WP_408160153.1">
    <property type="nucleotide sequence ID" value="NZ_JAQQFM010000011.1"/>
</dbReference>
<dbReference type="GO" id="GO:0008976">
    <property type="term" value="F:polyphosphate kinase activity"/>
    <property type="evidence" value="ECO:0007669"/>
    <property type="project" value="UniProtKB-EC"/>
</dbReference>
<dbReference type="Gene3D" id="3.30.1840.10">
    <property type="entry name" value="Polyphosphate kinase middle domain"/>
    <property type="match status" value="1"/>
</dbReference>
<keyword evidence="2 6" id="KW-0808">Transferase</keyword>
<dbReference type="NCBIfam" id="TIGR03705">
    <property type="entry name" value="poly_P_kin"/>
    <property type="match status" value="1"/>
</dbReference>
<dbReference type="Pfam" id="PF13090">
    <property type="entry name" value="PP_kinase_C"/>
    <property type="match status" value="1"/>
</dbReference>
<dbReference type="Pfam" id="PF02503">
    <property type="entry name" value="PP_kinase"/>
    <property type="match status" value="1"/>
</dbReference>
<evidence type="ECO:0000259" key="11">
    <source>
        <dbReference type="Pfam" id="PF17941"/>
    </source>
</evidence>
<dbReference type="SUPFAM" id="SSF143724">
    <property type="entry name" value="PHP14-like"/>
    <property type="match status" value="1"/>
</dbReference>
<keyword evidence="1 6" id="KW-0597">Phosphoprotein</keyword>
<feature type="domain" description="Polyphosphate kinase C-terminal" evidence="11">
    <location>
        <begin position="343"/>
        <end position="507"/>
    </location>
</feature>
<dbReference type="Pfam" id="PF13089">
    <property type="entry name" value="PP_kinase_N"/>
    <property type="match status" value="1"/>
</dbReference>
<evidence type="ECO:0000313" key="12">
    <source>
        <dbReference type="EMBL" id="MFL9926925.1"/>
    </source>
</evidence>
<evidence type="ECO:0000313" key="13">
    <source>
        <dbReference type="Proteomes" id="UP001629246"/>
    </source>
</evidence>
<feature type="binding site" evidence="6">
    <location>
        <position position="604"/>
    </location>
    <ligand>
        <name>ATP</name>
        <dbReference type="ChEBI" id="CHEBI:30616"/>
    </ligand>
</feature>
<reference evidence="12 13" key="1">
    <citation type="journal article" date="2024" name="Chem. Sci.">
        <title>Discovery of megapolipeptins by genome mining of a Burkholderiales bacteria collection.</title>
        <authorList>
            <person name="Paulo B.S."/>
            <person name="Recchia M.J.J."/>
            <person name="Lee S."/>
            <person name="Fergusson C.H."/>
            <person name="Romanowski S.B."/>
            <person name="Hernandez A."/>
            <person name="Krull N."/>
            <person name="Liu D.Y."/>
            <person name="Cavanagh H."/>
            <person name="Bos A."/>
            <person name="Gray C.A."/>
            <person name="Murphy B.T."/>
            <person name="Linington R.G."/>
            <person name="Eustaquio A.S."/>
        </authorList>
    </citation>
    <scope>NUCLEOTIDE SEQUENCE [LARGE SCALE GENOMIC DNA]</scope>
    <source>
        <strain evidence="12 13">RL21-008-BIB-A</strain>
    </source>
</reference>
<keyword evidence="3 6" id="KW-0547">Nucleotide-binding</keyword>
<evidence type="ECO:0000256" key="5">
    <source>
        <dbReference type="ARBA" id="ARBA00022840"/>
    </source>
</evidence>
<feature type="domain" description="Polyphosphate kinase N-terminal" evidence="9">
    <location>
        <begin position="22"/>
        <end position="124"/>
    </location>
</feature>
<evidence type="ECO:0000259" key="10">
    <source>
        <dbReference type="Pfam" id="PF13090"/>
    </source>
</evidence>
<feature type="binding site" evidence="6">
    <location>
        <position position="60"/>
    </location>
    <ligand>
        <name>ATP</name>
        <dbReference type="ChEBI" id="CHEBI:30616"/>
    </ligand>
</feature>
<comment type="catalytic activity">
    <reaction evidence="6 7">
        <text>[phosphate](n) + ATP = [phosphate](n+1) + ADP</text>
        <dbReference type="Rhea" id="RHEA:19573"/>
        <dbReference type="Rhea" id="RHEA-COMP:9859"/>
        <dbReference type="Rhea" id="RHEA-COMP:14280"/>
        <dbReference type="ChEBI" id="CHEBI:16838"/>
        <dbReference type="ChEBI" id="CHEBI:30616"/>
        <dbReference type="ChEBI" id="CHEBI:456216"/>
        <dbReference type="EC" id="2.7.4.1"/>
    </reaction>
</comment>
<feature type="binding site" evidence="6">
    <location>
        <position position="417"/>
    </location>
    <ligand>
        <name>Mg(2+)</name>
        <dbReference type="ChEBI" id="CHEBI:18420"/>
    </ligand>
</feature>
<evidence type="ECO:0000256" key="4">
    <source>
        <dbReference type="ARBA" id="ARBA00022777"/>
    </source>
</evidence>
<dbReference type="InterPro" id="IPR025200">
    <property type="entry name" value="PPK_C_dom2"/>
</dbReference>
<feature type="binding site" evidence="6">
    <location>
        <position position="480"/>
    </location>
    <ligand>
        <name>ATP</name>
        <dbReference type="ChEBI" id="CHEBI:30616"/>
    </ligand>
</feature>
<dbReference type="SUPFAM" id="SSF140356">
    <property type="entry name" value="PPK N-terminal domain-like"/>
    <property type="match status" value="1"/>
</dbReference>
<dbReference type="InterPro" id="IPR036830">
    <property type="entry name" value="PP_kinase_middle_dom_sf"/>
</dbReference>
<feature type="binding site" evidence="6">
    <location>
        <position position="576"/>
    </location>
    <ligand>
        <name>ATP</name>
        <dbReference type="ChEBI" id="CHEBI:30616"/>
    </ligand>
</feature>
<comment type="function">
    <text evidence="6 7">Catalyzes the reversible transfer of the terminal phosphate of ATP to form a long-chain polyphosphate (polyP).</text>
</comment>
<comment type="caution">
    <text evidence="12">The sequence shown here is derived from an EMBL/GenBank/DDBJ whole genome shotgun (WGS) entry which is preliminary data.</text>
</comment>
<comment type="similarity">
    <text evidence="6 7">Belongs to the polyphosphate kinase 1 (PPK1) family.</text>
</comment>
<gene>
    <name evidence="12" type="primary">ppk1</name>
    <name evidence="6" type="synonym">ppk</name>
    <name evidence="12" type="ORF">PQR62_21820</name>
</gene>
<dbReference type="PANTHER" id="PTHR30218:SF0">
    <property type="entry name" value="POLYPHOSPHATE KINASE"/>
    <property type="match status" value="1"/>
</dbReference>
<dbReference type="NCBIfam" id="NF003917">
    <property type="entry name" value="PRK05443.1-1"/>
    <property type="match status" value="1"/>
</dbReference>
<keyword evidence="13" id="KW-1185">Reference proteome</keyword>
<evidence type="ECO:0000259" key="8">
    <source>
        <dbReference type="Pfam" id="PF02503"/>
    </source>
</evidence>
<dbReference type="InterPro" id="IPR036832">
    <property type="entry name" value="PPK_N_dom_sf"/>
</dbReference>
<dbReference type="PANTHER" id="PTHR30218">
    <property type="entry name" value="POLYPHOSPHATE KINASE"/>
    <property type="match status" value="1"/>
</dbReference>
<evidence type="ECO:0000256" key="7">
    <source>
        <dbReference type="RuleBase" id="RU003800"/>
    </source>
</evidence>
<organism evidence="12 13">
    <name type="scientific">Herbaspirillum lusitanum</name>
    <dbReference type="NCBI Taxonomy" id="213312"/>
    <lineage>
        <taxon>Bacteria</taxon>
        <taxon>Pseudomonadati</taxon>
        <taxon>Pseudomonadota</taxon>
        <taxon>Betaproteobacteria</taxon>
        <taxon>Burkholderiales</taxon>
        <taxon>Oxalobacteraceae</taxon>
        <taxon>Herbaspirillum</taxon>
    </lineage>
</organism>
<dbReference type="InterPro" id="IPR024953">
    <property type="entry name" value="PP_kinase_middle"/>
</dbReference>
<evidence type="ECO:0000256" key="3">
    <source>
        <dbReference type="ARBA" id="ARBA00022741"/>
    </source>
</evidence>
<name>A0ABW9AFR8_9BURK</name>
<evidence type="ECO:0000256" key="1">
    <source>
        <dbReference type="ARBA" id="ARBA00022553"/>
    </source>
</evidence>
<sequence>MNKKIKPESIITPPELPPTTIYLNRELSQLAFNRRVLAQAEDKNVPLLERLRYLCICSSNLDEFFEVRIASLLANRIEGEHIDPPELRAALEHTSAECHRIVARQYQLLNDDILPNLAKQGIHLLRHEDRNEAQRAWVKGYFEQNVRPLLTPIGLDPAHPFPQVLNKSLNFIIELSGKDAFGRGTGIVIVKAPRVLPRVIRLPDHLSPKGGVSFCLLSSVIHAHIAELFTGREITAYSQFRVTRNSDLWVDEEEVKNLRQALESELQSRQFGVAVRLEVASNCPEHLAQFLLNQFGIERNRLYAVDGPVNMVRLSELVDLVSQPSLRFTPFSPTLPHQLLNENIFSVLQKKDVLLHHPFQSFQPVVDFIRTAAHDRDVVAIKQTIYRTGMNSDLMEALIYAAHHGKEVTVIVELMARFDEEANINWAVKLEQAGAQVVYGVVGLKTHAKLALVIRREAEALHFYAHLGTGNYHPNTTKFYTDFGLLTSNRELTTEVNEVFIHLTSLTKPRNLTHLWLAPFSLQKEIIRAIRNEAQIAREGRPARIIAKMNALLDESVIRALYAASADGVKIDLIVRGACALRPGVAGLSENIKVRSIIGRYLEHSRIYYFRNDLAHDVYLASADWMNRNLFRRIEVAFPVLDKALKKRVITEGLNPYLKDNTHAWHLGADGSYTLKKARSKQLAFSAQQHLMTTLGIPAVPPDEPV</sequence>
<evidence type="ECO:0000256" key="2">
    <source>
        <dbReference type="ARBA" id="ARBA00022679"/>
    </source>
</evidence>
<feature type="domain" description="Polyphosphate kinase C-terminal" evidence="10">
    <location>
        <begin position="515"/>
        <end position="688"/>
    </location>
</feature>
<dbReference type="HAMAP" id="MF_00347">
    <property type="entry name" value="Polyphosphate_kinase"/>
    <property type="match status" value="1"/>
</dbReference>
<protein>
    <recommendedName>
        <fullName evidence="6 7">Polyphosphate kinase</fullName>
        <ecNumber evidence="6 7">2.7.4.1</ecNumber>
    </recommendedName>
    <alternativeName>
        <fullName evidence="6">ATP-polyphosphate phosphotransferase</fullName>
    </alternativeName>
    <alternativeName>
        <fullName evidence="6">Polyphosphoric acid kinase</fullName>
    </alternativeName>
</protein>
<evidence type="ECO:0000259" key="9">
    <source>
        <dbReference type="Pfam" id="PF13089"/>
    </source>
</evidence>
<keyword evidence="6" id="KW-0479">Metal-binding</keyword>
<keyword evidence="4 6" id="KW-0418">Kinase</keyword>
<dbReference type="EC" id="2.7.4.1" evidence="6 7"/>
<feature type="domain" description="Polyphosphate kinase middle" evidence="8">
    <location>
        <begin position="134"/>
        <end position="317"/>
    </location>
</feature>
<dbReference type="Proteomes" id="UP001629246">
    <property type="component" value="Unassembled WGS sequence"/>
</dbReference>
<keyword evidence="5 6" id="KW-0067">ATP-binding</keyword>
<dbReference type="EMBL" id="JAQQFM010000011">
    <property type="protein sequence ID" value="MFL9926925.1"/>
    <property type="molecule type" value="Genomic_DNA"/>
</dbReference>
<dbReference type="InterPro" id="IPR003414">
    <property type="entry name" value="PP_kinase"/>
</dbReference>
<accession>A0ABW9AFR8</accession>
<dbReference type="NCBIfam" id="NF003918">
    <property type="entry name" value="PRK05443.1-2"/>
    <property type="match status" value="1"/>
</dbReference>
<dbReference type="PIRSF" id="PIRSF015589">
    <property type="entry name" value="PP_kinase"/>
    <property type="match status" value="1"/>
</dbReference>
<keyword evidence="6" id="KW-0460">Magnesium</keyword>
<comment type="PTM">
    <text evidence="6 7">An intermediate of this reaction is the autophosphorylated ppk in which a phosphate is covalently linked to a histidine residue through a N-P bond.</text>
</comment>